<gene>
    <name evidence="2" type="ORF">FB558_1385</name>
</gene>
<dbReference type="Proteomes" id="UP000315677">
    <property type="component" value="Unassembled WGS sequence"/>
</dbReference>
<name>A0A543DZE7_9PSEU</name>
<dbReference type="AlphaFoldDB" id="A0A543DZE7"/>
<comment type="caution">
    <text evidence="2">The sequence shown here is derived from an EMBL/GenBank/DDBJ whole genome shotgun (WGS) entry which is preliminary data.</text>
</comment>
<evidence type="ECO:0000259" key="1">
    <source>
        <dbReference type="Pfam" id="PF12986"/>
    </source>
</evidence>
<protein>
    <submittedName>
        <fullName evidence="2">Uncharacterized protein DUF3870</fullName>
    </submittedName>
</protein>
<accession>A0A543DZE7</accession>
<dbReference type="EMBL" id="VFPA01000001">
    <property type="protein sequence ID" value="TQM14619.1"/>
    <property type="molecule type" value="Genomic_DNA"/>
</dbReference>
<evidence type="ECO:0000313" key="3">
    <source>
        <dbReference type="Proteomes" id="UP000315677"/>
    </source>
</evidence>
<reference evidence="2 3" key="1">
    <citation type="submission" date="2019-06" db="EMBL/GenBank/DDBJ databases">
        <title>Sequencing the genomes of 1000 actinobacteria strains.</title>
        <authorList>
            <person name="Klenk H.-P."/>
        </authorList>
    </citation>
    <scope>NUCLEOTIDE SEQUENCE [LARGE SCALE GENOMIC DNA]</scope>
    <source>
        <strain evidence="2 3">DSM 45301</strain>
    </source>
</reference>
<sequence length="127" mass="13521">MTAVAVASELEVPRRWCDAATMRPRVSLIVVGYAKVPRTSGAHGATDLLAVSLRIDPATGTVVEADSTAVSAMHRAWVNELLLGVDFSADISGVLAEIDESYLSNAAGSLKQAIADAWRRYASHRAR</sequence>
<feature type="domain" description="DUF3870" evidence="1">
    <location>
        <begin position="29"/>
        <end position="121"/>
    </location>
</feature>
<organism evidence="2 3">
    <name type="scientific">Pseudonocardia kunmingensis</name>
    <dbReference type="NCBI Taxonomy" id="630975"/>
    <lineage>
        <taxon>Bacteria</taxon>
        <taxon>Bacillati</taxon>
        <taxon>Actinomycetota</taxon>
        <taxon>Actinomycetes</taxon>
        <taxon>Pseudonocardiales</taxon>
        <taxon>Pseudonocardiaceae</taxon>
        <taxon>Pseudonocardia</taxon>
    </lineage>
</organism>
<dbReference type="Pfam" id="PF12986">
    <property type="entry name" value="DUF3870"/>
    <property type="match status" value="1"/>
</dbReference>
<keyword evidence="3" id="KW-1185">Reference proteome</keyword>
<dbReference type="OrthoDB" id="3690993at2"/>
<proteinExistence type="predicted"/>
<evidence type="ECO:0000313" key="2">
    <source>
        <dbReference type="EMBL" id="TQM14619.1"/>
    </source>
</evidence>
<dbReference type="InterPro" id="IPR024617">
    <property type="entry name" value="DUF3870"/>
</dbReference>
<dbReference type="RefSeq" id="WP_142049170.1">
    <property type="nucleotide sequence ID" value="NZ_VFPA01000001.1"/>
</dbReference>